<dbReference type="InterPro" id="IPR021241">
    <property type="entry name" value="CsiV"/>
</dbReference>
<reference evidence="2" key="1">
    <citation type="journal article" date="2014" name="Environ. Microbiol.">
        <title>Comparative genomics of the marine bacterial genus Glaciecola reveals the high degree of genomic diversity and genomic characteristic for cold adaptation.</title>
        <authorList>
            <person name="Qin Q.L."/>
            <person name="Xie B.B."/>
            <person name="Yu Y."/>
            <person name="Shu Y.L."/>
            <person name="Rong J.C."/>
            <person name="Zhang Y.J."/>
            <person name="Zhao D.L."/>
            <person name="Chen X.L."/>
            <person name="Zhang X.Y."/>
            <person name="Chen B."/>
            <person name="Zhou B.C."/>
            <person name="Zhang Y.Z."/>
        </authorList>
    </citation>
    <scope>NUCLEOTIDE SEQUENCE [LARGE SCALE GENOMIC DNA]</scope>
    <source>
        <strain evidence="2">ACAM 615</strain>
    </source>
</reference>
<comment type="caution">
    <text evidence="1">The sequence shown here is derived from an EMBL/GenBank/DDBJ whole genome shotgun (WGS) entry which is preliminary data.</text>
</comment>
<dbReference type="EMBL" id="BAEQ01000045">
    <property type="protein sequence ID" value="GAC29493.1"/>
    <property type="molecule type" value="Genomic_DNA"/>
</dbReference>
<organism evidence="1 2">
    <name type="scientific">Brumicola pallidula DSM 14239 = ACAM 615</name>
    <dbReference type="NCBI Taxonomy" id="1121922"/>
    <lineage>
        <taxon>Bacteria</taxon>
        <taxon>Pseudomonadati</taxon>
        <taxon>Pseudomonadota</taxon>
        <taxon>Gammaproteobacteria</taxon>
        <taxon>Alteromonadales</taxon>
        <taxon>Alteromonadaceae</taxon>
        <taxon>Brumicola</taxon>
    </lineage>
</organism>
<dbReference type="Pfam" id="PF10972">
    <property type="entry name" value="CsiV"/>
    <property type="match status" value="1"/>
</dbReference>
<proteinExistence type="predicted"/>
<dbReference type="Proteomes" id="UP000006251">
    <property type="component" value="Unassembled WGS sequence"/>
</dbReference>
<evidence type="ECO:0000313" key="2">
    <source>
        <dbReference type="Proteomes" id="UP000006251"/>
    </source>
</evidence>
<dbReference type="STRING" id="1121922.GCA_000428905_02149"/>
<dbReference type="RefSeq" id="WP_006012502.1">
    <property type="nucleotide sequence ID" value="NZ_AUAV01000011.1"/>
</dbReference>
<dbReference type="AlphaFoldDB" id="K6ZKS8"/>
<gene>
    <name evidence="1" type="ORF">GPAL_2639</name>
</gene>
<sequence length="427" mass="48436">MQASASLLKLFINCVADARRKVVTGAALVLLAAPMQVMSQDEEDWWFDVEIIAFKRNTSTAALEEDFSYINHEISTAKATDLISLLLYRKANPLIDLQRMLYECSLNSSLYQSNLPLLSNSISAVDIDKSVGAISIGAISSGAVSSGAVSSNKTIQDDALNKYKLLAPILTSEARFSMLLDSEDCGVRKQEIASSLLRINSVNKVSVYLQQPPISVTNNARLLDDNQLSLVDYAKKLFAQRDISALSHMAWRQPVFFGEENASFYRVFSGDKLTLPERSAPSYETLKQQYDPELKSIIDQNSETFFAELKQQLSEAKAVNWESRASVQADDSVKTSSIDDVWELDGKVKVYLKYINRVPYLHIESEFEFHEFQLNSFGEATIEQYPFKQRRRVISKQIHYFDHPKMGLIIRLQRYEKPKEEDNENIY</sequence>
<dbReference type="OrthoDB" id="5566524at2"/>
<name>K6ZKS8_9ALTE</name>
<accession>K6ZKS8</accession>
<protein>
    <submittedName>
        <fullName evidence="1">Uncharacterized protein</fullName>
    </submittedName>
</protein>
<evidence type="ECO:0000313" key="1">
    <source>
        <dbReference type="EMBL" id="GAC29493.1"/>
    </source>
</evidence>
<keyword evidence="2" id="KW-1185">Reference proteome</keyword>